<evidence type="ECO:0000313" key="6">
    <source>
        <dbReference type="Proteomes" id="UP001596445"/>
    </source>
</evidence>
<evidence type="ECO:0000256" key="2">
    <source>
        <dbReference type="ARBA" id="ARBA00022747"/>
    </source>
</evidence>
<dbReference type="GO" id="GO:0004519">
    <property type="term" value="F:endonuclease activity"/>
    <property type="evidence" value="ECO:0007669"/>
    <property type="project" value="UniProtKB-KW"/>
</dbReference>
<organism evidence="5 6">
    <name type="scientific">Halovenus salina</name>
    <dbReference type="NCBI Taxonomy" id="1510225"/>
    <lineage>
        <taxon>Archaea</taxon>
        <taxon>Methanobacteriati</taxon>
        <taxon>Methanobacteriota</taxon>
        <taxon>Stenosarchaea group</taxon>
        <taxon>Halobacteria</taxon>
        <taxon>Halobacteriales</taxon>
        <taxon>Haloarculaceae</taxon>
        <taxon>Halovenus</taxon>
    </lineage>
</organism>
<gene>
    <name evidence="5" type="ORF">ACFQQG_13305</name>
</gene>
<dbReference type="GO" id="GO:0016787">
    <property type="term" value="F:hydrolase activity"/>
    <property type="evidence" value="ECO:0007669"/>
    <property type="project" value="UniProtKB-KW"/>
</dbReference>
<proteinExistence type="inferred from homology"/>
<dbReference type="InterPro" id="IPR000055">
    <property type="entry name" value="Restrct_endonuc_typeI_TRD"/>
</dbReference>
<accession>A0ABD5W0L6</accession>
<comment type="similarity">
    <text evidence="1">Belongs to the type-I restriction system S methylase family.</text>
</comment>
<dbReference type="Pfam" id="PF01420">
    <property type="entry name" value="Methylase_S"/>
    <property type="match status" value="2"/>
</dbReference>
<keyword evidence="5" id="KW-0378">Hydrolase</keyword>
<keyword evidence="3" id="KW-0238">DNA-binding</keyword>
<dbReference type="SUPFAM" id="SSF116734">
    <property type="entry name" value="DNA methylase specificity domain"/>
    <property type="match status" value="2"/>
</dbReference>
<dbReference type="PANTHER" id="PTHR30408">
    <property type="entry name" value="TYPE-1 RESTRICTION ENZYME ECOKI SPECIFICITY PROTEIN"/>
    <property type="match status" value="1"/>
</dbReference>
<dbReference type="EMBL" id="JBHSZI010000001">
    <property type="protein sequence ID" value="MFC7058971.1"/>
    <property type="molecule type" value="Genomic_DNA"/>
</dbReference>
<evidence type="ECO:0000313" key="5">
    <source>
        <dbReference type="EMBL" id="MFC7058971.1"/>
    </source>
</evidence>
<protein>
    <submittedName>
        <fullName evidence="5">Restriction endonuclease subunit S</fullName>
        <ecNumber evidence="5">3.1.21.-</ecNumber>
    </submittedName>
</protein>
<dbReference type="GO" id="GO:0009307">
    <property type="term" value="P:DNA restriction-modification system"/>
    <property type="evidence" value="ECO:0007669"/>
    <property type="project" value="UniProtKB-KW"/>
</dbReference>
<evidence type="ECO:0000256" key="3">
    <source>
        <dbReference type="ARBA" id="ARBA00023125"/>
    </source>
</evidence>
<reference evidence="5 6" key="1">
    <citation type="journal article" date="2019" name="Int. J. Syst. Evol. Microbiol.">
        <title>The Global Catalogue of Microorganisms (GCM) 10K type strain sequencing project: providing services to taxonomists for standard genome sequencing and annotation.</title>
        <authorList>
            <consortium name="The Broad Institute Genomics Platform"/>
            <consortium name="The Broad Institute Genome Sequencing Center for Infectious Disease"/>
            <person name="Wu L."/>
            <person name="Ma J."/>
        </authorList>
    </citation>
    <scope>NUCLEOTIDE SEQUENCE [LARGE SCALE GENOMIC DNA]</scope>
    <source>
        <strain evidence="5 6">JCM 30072</strain>
    </source>
</reference>
<dbReference type="CDD" id="cd17267">
    <property type="entry name" value="RMtype1_S_EcoAO83I-TRD1-CR1_like"/>
    <property type="match status" value="1"/>
</dbReference>
<dbReference type="PANTHER" id="PTHR30408:SF13">
    <property type="entry name" value="TYPE I RESTRICTION ENZYME HINDI SPECIFICITY SUBUNIT"/>
    <property type="match status" value="1"/>
</dbReference>
<dbReference type="GO" id="GO:0003677">
    <property type="term" value="F:DNA binding"/>
    <property type="evidence" value="ECO:0007669"/>
    <property type="project" value="UniProtKB-KW"/>
</dbReference>
<comment type="caution">
    <text evidence="5">The sequence shown here is derived from an EMBL/GenBank/DDBJ whole genome shotgun (WGS) entry which is preliminary data.</text>
</comment>
<dbReference type="EC" id="3.1.21.-" evidence="5"/>
<dbReference type="Gene3D" id="3.90.220.20">
    <property type="entry name" value="DNA methylase specificity domains"/>
    <property type="match status" value="2"/>
</dbReference>
<keyword evidence="2" id="KW-0680">Restriction system</keyword>
<evidence type="ECO:0000256" key="1">
    <source>
        <dbReference type="ARBA" id="ARBA00010923"/>
    </source>
</evidence>
<feature type="domain" description="Type I restriction modification DNA specificity" evidence="4">
    <location>
        <begin position="2"/>
        <end position="88"/>
    </location>
</feature>
<sequence>MTFNQTCYGLDTNDELLDDYLYYAWQYVFGQVQAVSYGTVFDTITMKSFDDIEIPVPSLEIQKSIAEWLGAIDDKIESNVHESEELEEVADEIYRGLFEEYVGYKSLTGSTVGKIPEDFRVGEINDLLSLEYGDGLPQREREGEEYPVYGSSGVTGRHNESLIEGPGIIVGRKGTIGTVMLEMDDFWPIDTAFYVSPEEDDELLYLYHLLKNTPLSHLGSDSAVPGLNRNVAHDQEIAIPPRQTRLTFVEKVQPFHKKKNHLASQTRTLKSIRDLILPQFLSGKITPST</sequence>
<dbReference type="InterPro" id="IPR052021">
    <property type="entry name" value="Type-I_RS_S_subunit"/>
</dbReference>
<keyword evidence="5" id="KW-0255">Endonuclease</keyword>
<keyword evidence="6" id="KW-1185">Reference proteome</keyword>
<dbReference type="Proteomes" id="UP001596445">
    <property type="component" value="Unassembled WGS sequence"/>
</dbReference>
<evidence type="ECO:0000259" key="4">
    <source>
        <dbReference type="Pfam" id="PF01420"/>
    </source>
</evidence>
<dbReference type="AlphaFoldDB" id="A0ABD5W0L6"/>
<dbReference type="RefSeq" id="WP_382185922.1">
    <property type="nucleotide sequence ID" value="NZ_JBHSZI010000001.1"/>
</dbReference>
<feature type="domain" description="Type I restriction modification DNA specificity" evidence="4">
    <location>
        <begin position="116"/>
        <end position="261"/>
    </location>
</feature>
<dbReference type="InterPro" id="IPR044946">
    <property type="entry name" value="Restrct_endonuc_typeI_TRD_sf"/>
</dbReference>
<name>A0ABD5W0L6_9EURY</name>
<keyword evidence="5" id="KW-0540">Nuclease</keyword>